<comment type="caution">
    <text evidence="2">The sequence shown here is derived from an EMBL/GenBank/DDBJ whole genome shotgun (WGS) entry which is preliminary data.</text>
</comment>
<organism evidence="2 3">
    <name type="scientific">Candidula unifasciata</name>
    <dbReference type="NCBI Taxonomy" id="100452"/>
    <lineage>
        <taxon>Eukaryota</taxon>
        <taxon>Metazoa</taxon>
        <taxon>Spiralia</taxon>
        <taxon>Lophotrochozoa</taxon>
        <taxon>Mollusca</taxon>
        <taxon>Gastropoda</taxon>
        <taxon>Heterobranchia</taxon>
        <taxon>Euthyneura</taxon>
        <taxon>Panpulmonata</taxon>
        <taxon>Eupulmonata</taxon>
        <taxon>Stylommatophora</taxon>
        <taxon>Helicina</taxon>
        <taxon>Helicoidea</taxon>
        <taxon>Geomitridae</taxon>
        <taxon>Candidula</taxon>
    </lineage>
</organism>
<reference evidence="2" key="1">
    <citation type="submission" date="2021-04" db="EMBL/GenBank/DDBJ databases">
        <authorList>
            <consortium name="Molecular Ecology Group"/>
        </authorList>
    </citation>
    <scope>NUCLEOTIDE SEQUENCE</scope>
</reference>
<protein>
    <recommendedName>
        <fullName evidence="1">Polysaccharide pyruvyl transferase domain-containing protein</fullName>
    </recommendedName>
</protein>
<proteinExistence type="predicted"/>
<dbReference type="AlphaFoldDB" id="A0A8S3ZMK0"/>
<feature type="domain" description="Polysaccharide pyruvyl transferase" evidence="1">
    <location>
        <begin position="28"/>
        <end position="244"/>
    </location>
</feature>
<dbReference type="InterPro" id="IPR007345">
    <property type="entry name" value="Polysacch_pyruvyl_Trfase"/>
</dbReference>
<dbReference type="EMBL" id="CAJHNH020003101">
    <property type="protein sequence ID" value="CAG5128522.1"/>
    <property type="molecule type" value="Genomic_DNA"/>
</dbReference>
<evidence type="ECO:0000313" key="2">
    <source>
        <dbReference type="EMBL" id="CAG5128522.1"/>
    </source>
</evidence>
<dbReference type="Proteomes" id="UP000678393">
    <property type="component" value="Unassembled WGS sequence"/>
</dbReference>
<accession>A0A8S3ZMK0</accession>
<evidence type="ECO:0000313" key="3">
    <source>
        <dbReference type="Proteomes" id="UP000678393"/>
    </source>
</evidence>
<gene>
    <name evidence="2" type="ORF">CUNI_LOCUS14080</name>
</gene>
<sequence length="302" mass="34468">MLIDIATYDNKGDTAITVRPGHSTTVRHTPAPTSQAYLKLHALMRNIPKNELVILMQGGGNLVGYAYVDMIRQKYIERFPERKIIILSQSIFLNPKGQEYLQYSRNLYSNRSNLVILLRDRHSYKRAKTMFHGVQIILAPDLAFGIGMVPRQLPPIYDIIWIKRYDLEAPKKYTIPQFPPGVSVEVSDWLYWRTNKPPNDLDKSFQITSVGFQFLQRGRIVVTERLHGHVLSTLMNIPHVLIDNPPYFKLSSFYASWTVNLQNIKLVSNGSLALGAAIELLQKYDRFLPSIGPKDMNAPSNG</sequence>
<dbReference type="Pfam" id="PF04230">
    <property type="entry name" value="PS_pyruv_trans"/>
    <property type="match status" value="1"/>
</dbReference>
<evidence type="ECO:0000259" key="1">
    <source>
        <dbReference type="Pfam" id="PF04230"/>
    </source>
</evidence>
<name>A0A8S3ZMK0_9EUPU</name>
<keyword evidence="3" id="KW-1185">Reference proteome</keyword>
<dbReference type="OrthoDB" id="6134158at2759"/>